<dbReference type="AlphaFoldDB" id="A0A4Y2XEC0"/>
<comment type="caution">
    <text evidence="1">The sequence shown here is derived from an EMBL/GenBank/DDBJ whole genome shotgun (WGS) entry which is preliminary data.</text>
</comment>
<gene>
    <name evidence="1" type="ORF">AVEN_258611_1</name>
</gene>
<keyword evidence="2" id="KW-1185">Reference proteome</keyword>
<reference evidence="1 2" key="1">
    <citation type="journal article" date="2019" name="Sci. Rep.">
        <title>Orb-weaving spider Araneus ventricosus genome elucidates the spidroin gene catalogue.</title>
        <authorList>
            <person name="Kono N."/>
            <person name="Nakamura H."/>
            <person name="Ohtoshi R."/>
            <person name="Moran D.A.P."/>
            <person name="Shinohara A."/>
            <person name="Yoshida Y."/>
            <person name="Fujiwara M."/>
            <person name="Mori M."/>
            <person name="Tomita M."/>
            <person name="Arakawa K."/>
        </authorList>
    </citation>
    <scope>NUCLEOTIDE SEQUENCE [LARGE SCALE GENOMIC DNA]</scope>
</reference>
<proteinExistence type="predicted"/>
<organism evidence="1 2">
    <name type="scientific">Araneus ventricosus</name>
    <name type="common">Orbweaver spider</name>
    <name type="synonym">Epeira ventricosa</name>
    <dbReference type="NCBI Taxonomy" id="182803"/>
    <lineage>
        <taxon>Eukaryota</taxon>
        <taxon>Metazoa</taxon>
        <taxon>Ecdysozoa</taxon>
        <taxon>Arthropoda</taxon>
        <taxon>Chelicerata</taxon>
        <taxon>Arachnida</taxon>
        <taxon>Araneae</taxon>
        <taxon>Araneomorphae</taxon>
        <taxon>Entelegynae</taxon>
        <taxon>Araneoidea</taxon>
        <taxon>Araneidae</taxon>
        <taxon>Araneus</taxon>
    </lineage>
</organism>
<dbReference type="EMBL" id="BGPR01074831">
    <property type="protein sequence ID" value="GBO46877.1"/>
    <property type="molecule type" value="Genomic_DNA"/>
</dbReference>
<accession>A0A4Y2XEC0</accession>
<sequence>FDTFLENKENVTASPVKYHKCLLKVKGAARATSGSYFSYKFRDSQSIKSFTGASGAFRAFNQTLTKIKRQSKHI</sequence>
<dbReference type="Proteomes" id="UP000499080">
    <property type="component" value="Unassembled WGS sequence"/>
</dbReference>
<evidence type="ECO:0000313" key="2">
    <source>
        <dbReference type="Proteomes" id="UP000499080"/>
    </source>
</evidence>
<protein>
    <submittedName>
        <fullName evidence="1">Uncharacterized protein</fullName>
    </submittedName>
</protein>
<evidence type="ECO:0000313" key="1">
    <source>
        <dbReference type="EMBL" id="GBO46877.1"/>
    </source>
</evidence>
<name>A0A4Y2XEC0_ARAVE</name>
<feature type="non-terminal residue" evidence="1">
    <location>
        <position position="1"/>
    </location>
</feature>